<name>A0A9Q0HG94_9MAGN</name>
<dbReference type="PANTHER" id="PTHR33676:SF24">
    <property type="match status" value="1"/>
</dbReference>
<organism evidence="2 3">
    <name type="scientific">Protea cynaroides</name>
    <dbReference type="NCBI Taxonomy" id="273540"/>
    <lineage>
        <taxon>Eukaryota</taxon>
        <taxon>Viridiplantae</taxon>
        <taxon>Streptophyta</taxon>
        <taxon>Embryophyta</taxon>
        <taxon>Tracheophyta</taxon>
        <taxon>Spermatophyta</taxon>
        <taxon>Magnoliopsida</taxon>
        <taxon>Proteales</taxon>
        <taxon>Proteaceae</taxon>
        <taxon>Protea</taxon>
    </lineage>
</organism>
<dbReference type="GO" id="GO:0042752">
    <property type="term" value="P:regulation of circadian rhythm"/>
    <property type="evidence" value="ECO:0007669"/>
    <property type="project" value="InterPro"/>
</dbReference>
<gene>
    <name evidence="2" type="ORF">NE237_023431</name>
</gene>
<accession>A0A9Q0HG94</accession>
<reference evidence="2" key="1">
    <citation type="journal article" date="2023" name="Plant J.">
        <title>The genome of the king protea, Protea cynaroides.</title>
        <authorList>
            <person name="Chang J."/>
            <person name="Duong T.A."/>
            <person name="Schoeman C."/>
            <person name="Ma X."/>
            <person name="Roodt D."/>
            <person name="Barker N."/>
            <person name="Li Z."/>
            <person name="Van de Peer Y."/>
            <person name="Mizrachi E."/>
        </authorList>
    </citation>
    <scope>NUCLEOTIDE SEQUENCE</scope>
    <source>
        <tissue evidence="2">Young leaves</tissue>
    </source>
</reference>
<protein>
    <submittedName>
        <fullName evidence="2">Uncharacterized protein</fullName>
    </submittedName>
</protein>
<dbReference type="AlphaFoldDB" id="A0A9Q0HG94"/>
<evidence type="ECO:0000313" key="2">
    <source>
        <dbReference type="EMBL" id="KAJ4963492.1"/>
    </source>
</evidence>
<sequence length="293" mass="33220">MEGNLSQGKPPPSSDPGMEGTCRKKRMRTSSETSWLSGENFRTLVEEEEEEEMDSLMAGSMFTEWTDEKHCLYLNSMEELFVKQLHDQKYCSKDLVSENPENDTMLHRNTSGQLEGNNCVSSGQFKVLWNGCWQKTNFERTQPQLIVATDRHSLSKNPWIQHFSCAGNQGEVKSAIPEENGSLFTQAVRLGRTNRTSCGVVTSPKRPPAHQPQLLHHDSFGSNTEVSDQNFIEEDHDEEKCSRLHRTKRMKTFTEDVLSKDQVVPHGIADYDENCVSLRTEETGSSGSNQKIK</sequence>
<comment type="caution">
    <text evidence="2">The sequence shown here is derived from an EMBL/GenBank/DDBJ whole genome shotgun (WGS) entry which is preliminary data.</text>
</comment>
<dbReference type="Proteomes" id="UP001141806">
    <property type="component" value="Unassembled WGS sequence"/>
</dbReference>
<evidence type="ECO:0000313" key="3">
    <source>
        <dbReference type="Proteomes" id="UP001141806"/>
    </source>
</evidence>
<dbReference type="InterPro" id="IPR044678">
    <property type="entry name" value="COR27/28"/>
</dbReference>
<keyword evidence="3" id="KW-1185">Reference proteome</keyword>
<dbReference type="EMBL" id="JAMYWD010000008">
    <property type="protein sequence ID" value="KAJ4963492.1"/>
    <property type="molecule type" value="Genomic_DNA"/>
</dbReference>
<proteinExistence type="predicted"/>
<dbReference type="GO" id="GO:0009409">
    <property type="term" value="P:response to cold"/>
    <property type="evidence" value="ECO:0007669"/>
    <property type="project" value="InterPro"/>
</dbReference>
<dbReference type="PANTHER" id="PTHR33676">
    <property type="entry name" value="COLD REGULATED PROTEIN 27"/>
    <property type="match status" value="1"/>
</dbReference>
<feature type="region of interest" description="Disordered" evidence="1">
    <location>
        <begin position="199"/>
        <end position="220"/>
    </location>
</feature>
<evidence type="ECO:0000256" key="1">
    <source>
        <dbReference type="SAM" id="MobiDB-lite"/>
    </source>
</evidence>
<feature type="region of interest" description="Disordered" evidence="1">
    <location>
        <begin position="1"/>
        <end position="42"/>
    </location>
</feature>
<dbReference type="OrthoDB" id="1923282at2759"/>